<keyword evidence="3" id="KW-1185">Reference proteome</keyword>
<dbReference type="Pfam" id="PF09722">
    <property type="entry name" value="Xre_MbcA_ParS_C"/>
    <property type="match status" value="1"/>
</dbReference>
<comment type="caution">
    <text evidence="2">The sequence shown here is derived from an EMBL/GenBank/DDBJ whole genome shotgun (WGS) entry which is preliminary data.</text>
</comment>
<dbReference type="AlphaFoldDB" id="A0A5C6ZGZ7"/>
<organism evidence="2 3">
    <name type="scientific">Subsaximicrobium wynnwilliamsii</name>
    <dbReference type="NCBI Taxonomy" id="291179"/>
    <lineage>
        <taxon>Bacteria</taxon>
        <taxon>Pseudomonadati</taxon>
        <taxon>Bacteroidota</taxon>
        <taxon>Flavobacteriia</taxon>
        <taxon>Flavobacteriales</taxon>
        <taxon>Flavobacteriaceae</taxon>
        <taxon>Subsaximicrobium</taxon>
    </lineage>
</organism>
<proteinExistence type="predicted"/>
<reference evidence="2 3" key="1">
    <citation type="submission" date="2019-08" db="EMBL/GenBank/DDBJ databases">
        <title>Genomes of Subsaximicrobium wynnwilliamsii strains.</title>
        <authorList>
            <person name="Bowman J.P."/>
        </authorList>
    </citation>
    <scope>NUCLEOTIDE SEQUENCE [LARGE SCALE GENOMIC DNA]</scope>
    <source>
        <strain evidence="2 3">2-80-2</strain>
    </source>
</reference>
<sequence length="139" mass="16381">MDTTKDLIRDIPANISDSQVITYLHSANIGTRQLRQFKTLTHATDKVISEWFNVSEKTVLNYRSSKTKLNINFKEKLLLLFSLYKLGERVFGSKEEFNDWLEKPNFHFNDERPEHFFKTISGIRYIEDRITGIEYGDNV</sequence>
<evidence type="ECO:0000313" key="3">
    <source>
        <dbReference type="Proteomes" id="UP000321578"/>
    </source>
</evidence>
<dbReference type="Proteomes" id="UP000321578">
    <property type="component" value="Unassembled WGS sequence"/>
</dbReference>
<accession>A0A5C6ZGZ7</accession>
<dbReference type="InterPro" id="IPR024467">
    <property type="entry name" value="Xre/MbcA/ParS-like_toxin-bd"/>
</dbReference>
<feature type="domain" description="Antitoxin Xre/MbcA/ParS-like toxin-binding" evidence="1">
    <location>
        <begin position="87"/>
        <end position="136"/>
    </location>
</feature>
<name>A0A5C6ZGZ7_9FLAO</name>
<protein>
    <submittedName>
        <fullName evidence="2">DUF2384 domain-containing protein</fullName>
    </submittedName>
</protein>
<dbReference type="EMBL" id="VORO01000012">
    <property type="protein sequence ID" value="TXD88613.1"/>
    <property type="molecule type" value="Genomic_DNA"/>
</dbReference>
<dbReference type="RefSeq" id="WP_147086755.1">
    <property type="nucleotide sequence ID" value="NZ_VORM01000011.1"/>
</dbReference>
<gene>
    <name evidence="2" type="ORF">ESY86_11615</name>
</gene>
<evidence type="ECO:0000259" key="1">
    <source>
        <dbReference type="Pfam" id="PF09722"/>
    </source>
</evidence>
<evidence type="ECO:0000313" key="2">
    <source>
        <dbReference type="EMBL" id="TXD88613.1"/>
    </source>
</evidence>
<dbReference type="OrthoDB" id="5770459at2"/>